<dbReference type="AlphaFoldDB" id="A0A7Y9B089"/>
<dbReference type="PANTHER" id="PTHR39450">
    <property type="entry name" value="MOLYBDOPTERIN OXIDOREDUCTASE, 4FE-4S CLUSTER-BINDING SUBUNIT"/>
    <property type="match status" value="1"/>
</dbReference>
<comment type="caution">
    <text evidence="1">The sequence shown here is derived from an EMBL/GenBank/DDBJ whole genome shotgun (WGS) entry which is preliminary data.</text>
</comment>
<dbReference type="SUPFAM" id="SSF160148">
    <property type="entry name" value="CPE0013-like"/>
    <property type="match status" value="1"/>
</dbReference>
<proteinExistence type="predicted"/>
<evidence type="ECO:0000313" key="1">
    <source>
        <dbReference type="EMBL" id="NWO22612.1"/>
    </source>
</evidence>
<evidence type="ECO:0000313" key="2">
    <source>
        <dbReference type="Proteomes" id="UP000526307"/>
    </source>
</evidence>
<gene>
    <name evidence="1" type="ORF">HW270_00715</name>
</gene>
<dbReference type="Proteomes" id="UP000526307">
    <property type="component" value="Unassembled WGS sequence"/>
</dbReference>
<dbReference type="RefSeq" id="WP_036379462.1">
    <property type="nucleotide sequence ID" value="NZ_CAUTAN010000009.1"/>
</dbReference>
<accession>A0A7Y9B089</accession>
<sequence length="127" mass="13989">MRESELVCVNCPKGCKITVLLDGDKVKDVQGYSCEEGLNYARQEVTRPMRILTSTVKIDGAIDRVLPVITDGEIPLDMWQDAMNEIQGIRVSAPVKINDVISENFLGTGVNLVASRSIGVVSFKYSR</sequence>
<keyword evidence="2" id="KW-1185">Reference proteome</keyword>
<dbReference type="InterPro" id="IPR036593">
    <property type="entry name" value="CPE0013-like_sf"/>
</dbReference>
<dbReference type="Pfam" id="PF07892">
    <property type="entry name" value="DUF1667"/>
    <property type="match status" value="1"/>
</dbReference>
<name>A0A7Y9B089_9FIRM</name>
<reference evidence="1 2" key="1">
    <citation type="submission" date="2020-06" db="EMBL/GenBank/DDBJ databases">
        <title>Mogibacterium timidum strain W9173 genomic sequence.</title>
        <authorList>
            <person name="Wade W.G."/>
            <person name="Johnston C.D."/>
            <person name="Chen T."/>
            <person name="Dewhirst F.E."/>
        </authorList>
    </citation>
    <scope>NUCLEOTIDE SEQUENCE [LARGE SCALE GENOMIC DNA]</scope>
    <source>
        <strain evidence="1 2">W9173</strain>
    </source>
</reference>
<dbReference type="PANTHER" id="PTHR39450:SF1">
    <property type="entry name" value="DUF1667 DOMAIN-CONTAINING PROTEIN"/>
    <property type="match status" value="1"/>
</dbReference>
<protein>
    <submittedName>
        <fullName evidence="1">DUF1667 domain-containing protein</fullName>
    </submittedName>
</protein>
<dbReference type="InterPro" id="IPR012460">
    <property type="entry name" value="DUF1667"/>
</dbReference>
<dbReference type="Gene3D" id="3.10.530.10">
    <property type="entry name" value="CPE0013-like"/>
    <property type="match status" value="1"/>
</dbReference>
<organism evidence="1 2">
    <name type="scientific">Mogibacterium timidum</name>
    <dbReference type="NCBI Taxonomy" id="35519"/>
    <lineage>
        <taxon>Bacteria</taxon>
        <taxon>Bacillati</taxon>
        <taxon>Bacillota</taxon>
        <taxon>Clostridia</taxon>
        <taxon>Peptostreptococcales</taxon>
        <taxon>Anaerovoracaceae</taxon>
        <taxon>Mogibacterium</taxon>
    </lineage>
</organism>
<dbReference type="EMBL" id="JABXYR010000001">
    <property type="protein sequence ID" value="NWO22612.1"/>
    <property type="molecule type" value="Genomic_DNA"/>
</dbReference>